<gene>
    <name evidence="7" type="ORF">GSLYS_00007304001</name>
</gene>
<feature type="transmembrane region" description="Helical" evidence="6">
    <location>
        <begin position="123"/>
        <end position="148"/>
    </location>
</feature>
<name>A0AAV2HH40_LYMST</name>
<feature type="transmembrane region" description="Helical" evidence="6">
    <location>
        <begin position="55"/>
        <end position="74"/>
    </location>
</feature>
<dbReference type="Pfam" id="PF03348">
    <property type="entry name" value="Serinc"/>
    <property type="match status" value="1"/>
</dbReference>
<proteinExistence type="inferred from homology"/>
<accession>A0AAV2HH40</accession>
<evidence type="ECO:0000313" key="7">
    <source>
        <dbReference type="EMBL" id="CAL1533286.1"/>
    </source>
</evidence>
<evidence type="ECO:0000256" key="6">
    <source>
        <dbReference type="SAM" id="Phobius"/>
    </source>
</evidence>
<sequence length="364" mass="40691">LPEICPPSNSGCAHLVGYKAVYRMGLAVTSFYFLLMLLTMCVPSSNHWRASIQNGYWLFKFIVLSGFCVATFFVPNDFNIYWMYVGMVGGSMFIILQLILLVDFTHAWHASWVGRRQGQRNKCGIFGTVVVSLLLFSLAVVGTIFLFIHYGTEGCTTNHIFLGINIGLCFLLTFLTVLPYTKKRNPNTGLLQASVICLYVVYLTWSGLTSEPVEKSILLDTFKTGKLALTSNVAGSSLATQKAVSTPAQIIEEEKFNYTYKCRPDPAFPESDRIAAYAGLVIMFGMAVYGSVRTSHEAHKLGVRTEGKSCFCCLLTKRDNPSLHGGQKVIQNEAQGVIYSYSFFHFVFCLAALYMMMQLTNWYM</sequence>
<evidence type="ECO:0008006" key="9">
    <source>
        <dbReference type="Google" id="ProtNLM"/>
    </source>
</evidence>
<keyword evidence="8" id="KW-1185">Reference proteome</keyword>
<feature type="transmembrane region" description="Helical" evidence="6">
    <location>
        <begin position="274"/>
        <end position="292"/>
    </location>
</feature>
<dbReference type="GO" id="GO:0016020">
    <property type="term" value="C:membrane"/>
    <property type="evidence" value="ECO:0007669"/>
    <property type="project" value="UniProtKB-SubCell"/>
</dbReference>
<keyword evidence="3 6" id="KW-0812">Transmembrane</keyword>
<evidence type="ECO:0000256" key="5">
    <source>
        <dbReference type="ARBA" id="ARBA00023136"/>
    </source>
</evidence>
<keyword evidence="5 6" id="KW-0472">Membrane</keyword>
<evidence type="ECO:0000256" key="3">
    <source>
        <dbReference type="ARBA" id="ARBA00022692"/>
    </source>
</evidence>
<evidence type="ECO:0000256" key="4">
    <source>
        <dbReference type="ARBA" id="ARBA00022989"/>
    </source>
</evidence>
<organism evidence="7 8">
    <name type="scientific">Lymnaea stagnalis</name>
    <name type="common">Great pond snail</name>
    <name type="synonym">Helix stagnalis</name>
    <dbReference type="NCBI Taxonomy" id="6523"/>
    <lineage>
        <taxon>Eukaryota</taxon>
        <taxon>Metazoa</taxon>
        <taxon>Spiralia</taxon>
        <taxon>Lophotrochozoa</taxon>
        <taxon>Mollusca</taxon>
        <taxon>Gastropoda</taxon>
        <taxon>Heterobranchia</taxon>
        <taxon>Euthyneura</taxon>
        <taxon>Panpulmonata</taxon>
        <taxon>Hygrophila</taxon>
        <taxon>Lymnaeoidea</taxon>
        <taxon>Lymnaeidae</taxon>
        <taxon>Lymnaea</taxon>
    </lineage>
</organism>
<protein>
    <recommendedName>
        <fullName evidence="9">Serine incorporator 5</fullName>
    </recommendedName>
</protein>
<reference evidence="7 8" key="1">
    <citation type="submission" date="2024-04" db="EMBL/GenBank/DDBJ databases">
        <authorList>
            <consortium name="Genoscope - CEA"/>
            <person name="William W."/>
        </authorList>
    </citation>
    <scope>NUCLEOTIDE SEQUENCE [LARGE SCALE GENOMIC DNA]</scope>
</reference>
<comment type="similarity">
    <text evidence="2">Belongs to the TDE1 family.</text>
</comment>
<comment type="subcellular location">
    <subcellularLocation>
        <location evidence="1">Membrane</location>
        <topology evidence="1">Multi-pass membrane protein</topology>
    </subcellularLocation>
</comment>
<feature type="non-terminal residue" evidence="7">
    <location>
        <position position="1"/>
    </location>
</feature>
<comment type="caution">
    <text evidence="7">The sequence shown here is derived from an EMBL/GenBank/DDBJ whole genome shotgun (WGS) entry which is preliminary data.</text>
</comment>
<dbReference type="AlphaFoldDB" id="A0AAV2HH40"/>
<dbReference type="Proteomes" id="UP001497497">
    <property type="component" value="Unassembled WGS sequence"/>
</dbReference>
<feature type="transmembrane region" description="Helical" evidence="6">
    <location>
        <begin position="337"/>
        <end position="357"/>
    </location>
</feature>
<feature type="transmembrane region" description="Helical" evidence="6">
    <location>
        <begin position="190"/>
        <end position="208"/>
    </location>
</feature>
<feature type="transmembrane region" description="Helical" evidence="6">
    <location>
        <begin position="20"/>
        <end position="43"/>
    </location>
</feature>
<dbReference type="EMBL" id="CAXITT010000140">
    <property type="protein sequence ID" value="CAL1533286.1"/>
    <property type="molecule type" value="Genomic_DNA"/>
</dbReference>
<dbReference type="PANTHER" id="PTHR10383:SF9">
    <property type="entry name" value="SERINE INCORPORATOR, ISOFORM F"/>
    <property type="match status" value="1"/>
</dbReference>
<evidence type="ECO:0000313" key="8">
    <source>
        <dbReference type="Proteomes" id="UP001497497"/>
    </source>
</evidence>
<feature type="transmembrane region" description="Helical" evidence="6">
    <location>
        <begin position="160"/>
        <end position="178"/>
    </location>
</feature>
<dbReference type="InterPro" id="IPR005016">
    <property type="entry name" value="TDE1/TMS"/>
</dbReference>
<keyword evidence="4 6" id="KW-1133">Transmembrane helix</keyword>
<dbReference type="PANTHER" id="PTHR10383">
    <property type="entry name" value="SERINE INCORPORATOR"/>
    <property type="match status" value="1"/>
</dbReference>
<evidence type="ECO:0000256" key="2">
    <source>
        <dbReference type="ARBA" id="ARBA00006665"/>
    </source>
</evidence>
<evidence type="ECO:0000256" key="1">
    <source>
        <dbReference type="ARBA" id="ARBA00004141"/>
    </source>
</evidence>
<feature type="transmembrane region" description="Helical" evidence="6">
    <location>
        <begin position="80"/>
        <end position="102"/>
    </location>
</feature>